<evidence type="ECO:0000256" key="3">
    <source>
        <dbReference type="ARBA" id="ARBA00023242"/>
    </source>
</evidence>
<name>A0A2C6LAR4_9APIC</name>
<feature type="compositionally biased region" description="Basic and acidic residues" evidence="4">
    <location>
        <begin position="1036"/>
        <end position="1047"/>
    </location>
</feature>
<dbReference type="GO" id="GO:0030690">
    <property type="term" value="C:Noc1p-Noc2p complex"/>
    <property type="evidence" value="ECO:0007669"/>
    <property type="project" value="TreeGrafter"/>
</dbReference>
<dbReference type="RefSeq" id="XP_067925875.1">
    <property type="nucleotide sequence ID" value="XM_068062149.1"/>
</dbReference>
<feature type="region of interest" description="Disordered" evidence="4">
    <location>
        <begin position="1014"/>
        <end position="1124"/>
    </location>
</feature>
<dbReference type="EMBL" id="MIGC01000810">
    <property type="protein sequence ID" value="PHJ24202.1"/>
    <property type="molecule type" value="Genomic_DNA"/>
</dbReference>
<feature type="compositionally biased region" description="Basic and acidic residues" evidence="4">
    <location>
        <begin position="53"/>
        <end position="63"/>
    </location>
</feature>
<feature type="compositionally biased region" description="Polar residues" evidence="4">
    <location>
        <begin position="1"/>
        <end position="10"/>
    </location>
</feature>
<feature type="compositionally biased region" description="Basic residues" evidence="4">
    <location>
        <begin position="832"/>
        <end position="843"/>
    </location>
</feature>
<feature type="region of interest" description="Disordered" evidence="4">
    <location>
        <begin position="829"/>
        <end position="862"/>
    </location>
</feature>
<accession>A0A2C6LAR4</accession>
<sequence>MQNQVASMQRSPKKRGEMENTKKMRRLGGGTSHMSVVRNGKKNQAGGGMRAGGADKVKLRVKRKDKDFAKKKLGFVKGQKKRFSVLQYDKGERNEDELSDKNEESDLDANEESSISSAPSAKKKVHRRDRGKSSNEERVNEEYSSGFDTDEEDEEDDSDVDDDQDNYTGADWLADDDEEAWSSSSEDEDTSHDSRQTTKSLRMGVHTLEENPEVNQEFQKLLGQRLMKDKEFLDFLVKEGEKGFGESAEDGEDEEDAVSEEGAEESEDDEESSGEEKGEMTEVADEDESSEGQKKKKNLLTSERYDHLCHAAGLLPSPQQTSDGSLSAIAAPSLRSLQLILAAFRSAVRQTGVPSATPQASHSKLHSGTSELLLESNKKYKNSKTGGDHVEGSSRTRPSGSRQDSHKLQRGGTAVQKCLFVIDDEGLRHTILLRTVQGFPHLITRVLSASDENNKTTPGKASVSEGHARGQDGNDLFSLSAATQHPLWSRLKLPFRWFFSDLHQLLTTLQSLSQSAMRSKELLLQVLLATAQKTLLGLLVTIGGNLCRRALHAVARCWAFTPNQKQQLAAFAVLRQLLISQQAFLTECMVKGAGEGNKKKWGERGGDEGGRKQRAALSSAERLQHTVQLLLRAYQQAASRSIASSGGRSWRSSNRLQLLLNELQELLRVVDVNVSYRVAYQSVRELALAVRSVIVASSNLRSPTSPAKAKKSKAAFLHERRLTNAQKLLFSWPFISTARLWVSCINTLPHLKPLSFPLVSLLCASLKLKLACFPYIPFCLSVMYILQRLAEATDQLVPISAYIFAAMDLSLAQQQQLASGKYVAIQLQQRERQKRSRKQKRKLRAETKAGGGKQGGKSDQSNFHLLHVREADPEITLRLSAAQQQSMHVVESLMQDLHGLLTEHLGYLVLHPAFPEISLPIKRSLRRIMKSSRSRVVAKSLKVLLGAIETSTNAVQSLRCDMKELPVGRVQIFTEKKQKAMLPLFNMKHQVTEERRRFIEEKVSGELRAAAERRQAEEEALMTPKQLKRRRQKQRKAMEQEELRRLGEGNPSQKKKRPFSELNGTDTLGSKAQRGSVDVIHQSSKDERRERQGKLKKRRASTGRKAAPLQDDVLEELGSDLDDL</sequence>
<feature type="region of interest" description="Disordered" evidence="4">
    <location>
        <begin position="84"/>
        <end position="213"/>
    </location>
</feature>
<feature type="compositionally biased region" description="Acidic residues" evidence="4">
    <location>
        <begin position="247"/>
        <end position="273"/>
    </location>
</feature>
<organism evidence="5 6">
    <name type="scientific">Cystoisospora suis</name>
    <dbReference type="NCBI Taxonomy" id="483139"/>
    <lineage>
        <taxon>Eukaryota</taxon>
        <taxon>Sar</taxon>
        <taxon>Alveolata</taxon>
        <taxon>Apicomplexa</taxon>
        <taxon>Conoidasida</taxon>
        <taxon>Coccidia</taxon>
        <taxon>Eucoccidiorida</taxon>
        <taxon>Eimeriorina</taxon>
        <taxon>Sarcocystidae</taxon>
        <taxon>Cystoisospora</taxon>
    </lineage>
</organism>
<dbReference type="Pfam" id="PF03715">
    <property type="entry name" value="Noc2"/>
    <property type="match status" value="1"/>
</dbReference>
<feature type="compositionally biased region" description="Acidic residues" evidence="4">
    <location>
        <begin position="148"/>
        <end position="165"/>
    </location>
</feature>
<dbReference type="PANTHER" id="PTHR12687">
    <property type="entry name" value="NUCLEOLAR COMPLEX 2 AND RAD4-RELATED"/>
    <property type="match status" value="1"/>
</dbReference>
<gene>
    <name evidence="5" type="ORF">CSUI_001946</name>
</gene>
<keyword evidence="6" id="KW-1185">Reference proteome</keyword>
<dbReference type="OrthoDB" id="10266662at2759"/>
<feature type="region of interest" description="Disordered" evidence="4">
    <location>
        <begin position="241"/>
        <end position="295"/>
    </location>
</feature>
<proteinExistence type="inferred from homology"/>
<dbReference type="AlphaFoldDB" id="A0A2C6LAR4"/>
<evidence type="ECO:0000256" key="4">
    <source>
        <dbReference type="SAM" id="MobiDB-lite"/>
    </source>
</evidence>
<comment type="subcellular location">
    <subcellularLocation>
        <location evidence="1">Nucleus</location>
    </subcellularLocation>
</comment>
<dbReference type="GeneID" id="94425360"/>
<feature type="region of interest" description="Disordered" evidence="4">
    <location>
        <begin position="1"/>
        <end position="63"/>
    </location>
</feature>
<feature type="compositionally biased region" description="Basic residues" evidence="4">
    <location>
        <begin position="121"/>
        <end position="130"/>
    </location>
</feature>
<feature type="compositionally biased region" description="Acidic residues" evidence="4">
    <location>
        <begin position="173"/>
        <end position="190"/>
    </location>
</feature>
<comment type="caution">
    <text evidence="5">The sequence shown here is derived from an EMBL/GenBank/DDBJ whole genome shotgun (WGS) entry which is preliminary data.</text>
</comment>
<feature type="compositionally biased region" description="Basic and acidic residues" evidence="4">
    <location>
        <begin position="131"/>
        <end position="141"/>
    </location>
</feature>
<keyword evidence="3" id="KW-0539">Nucleus</keyword>
<evidence type="ECO:0000256" key="2">
    <source>
        <dbReference type="ARBA" id="ARBA00005907"/>
    </source>
</evidence>
<evidence type="ECO:0000256" key="1">
    <source>
        <dbReference type="ARBA" id="ARBA00004123"/>
    </source>
</evidence>
<feature type="compositionally biased region" description="Acidic residues" evidence="4">
    <location>
        <begin position="1112"/>
        <end position="1124"/>
    </location>
</feature>
<feature type="region of interest" description="Disordered" evidence="4">
    <location>
        <begin position="450"/>
        <end position="469"/>
    </location>
</feature>
<comment type="similarity">
    <text evidence="2">Belongs to the NOC2 family.</text>
</comment>
<dbReference type="GO" id="GO:0005654">
    <property type="term" value="C:nucleoplasm"/>
    <property type="evidence" value="ECO:0007669"/>
    <property type="project" value="TreeGrafter"/>
</dbReference>
<evidence type="ECO:0000313" key="6">
    <source>
        <dbReference type="Proteomes" id="UP000221165"/>
    </source>
</evidence>
<dbReference type="InterPro" id="IPR005343">
    <property type="entry name" value="Noc2"/>
</dbReference>
<dbReference type="Proteomes" id="UP000221165">
    <property type="component" value="Unassembled WGS sequence"/>
</dbReference>
<feature type="compositionally biased region" description="Basic and acidic residues" evidence="4">
    <location>
        <begin position="1083"/>
        <end position="1093"/>
    </location>
</feature>
<dbReference type="GO" id="GO:0042273">
    <property type="term" value="P:ribosomal large subunit biogenesis"/>
    <property type="evidence" value="ECO:0007669"/>
    <property type="project" value="TreeGrafter"/>
</dbReference>
<dbReference type="GO" id="GO:0005730">
    <property type="term" value="C:nucleolus"/>
    <property type="evidence" value="ECO:0007669"/>
    <property type="project" value="TreeGrafter"/>
</dbReference>
<dbReference type="GO" id="GO:0030691">
    <property type="term" value="C:Noc2p-Noc3p complex"/>
    <property type="evidence" value="ECO:0007669"/>
    <property type="project" value="TreeGrafter"/>
</dbReference>
<dbReference type="PANTHER" id="PTHR12687:SF4">
    <property type="entry name" value="NUCLEOLAR COMPLEX PROTEIN 2 HOMOLOG"/>
    <property type="match status" value="1"/>
</dbReference>
<feature type="compositionally biased region" description="Basic residues" evidence="4">
    <location>
        <begin position="1026"/>
        <end position="1035"/>
    </location>
</feature>
<evidence type="ECO:0000313" key="5">
    <source>
        <dbReference type="EMBL" id="PHJ24202.1"/>
    </source>
</evidence>
<protein>
    <submittedName>
        <fullName evidence="5">Noc2p family protein</fullName>
    </submittedName>
</protein>
<reference evidence="5 6" key="1">
    <citation type="journal article" date="2017" name="Int. J. Parasitol.">
        <title>The genome of the protozoan parasite Cystoisospora suis and a reverse vaccinology approach to identify vaccine candidates.</title>
        <authorList>
            <person name="Palmieri N."/>
            <person name="Shrestha A."/>
            <person name="Ruttkowski B."/>
            <person name="Beck T."/>
            <person name="Vogl C."/>
            <person name="Tomley F."/>
            <person name="Blake D.P."/>
            <person name="Joachim A."/>
        </authorList>
    </citation>
    <scope>NUCLEOTIDE SEQUENCE [LARGE SCALE GENOMIC DNA]</scope>
    <source>
        <strain evidence="5 6">Wien I</strain>
    </source>
</reference>
<feature type="region of interest" description="Disordered" evidence="4">
    <location>
        <begin position="380"/>
        <end position="410"/>
    </location>
</feature>
<dbReference type="VEuPathDB" id="ToxoDB:CSUI_001946"/>